<evidence type="ECO:0000313" key="2">
    <source>
        <dbReference type="Proteomes" id="UP000076587"/>
    </source>
</evidence>
<name>A0A166YV09_9GAMM</name>
<dbReference type="PATRIC" id="fig|1365253.3.peg.4662"/>
<dbReference type="OrthoDB" id="6275391at2"/>
<dbReference type="RefSeq" id="WP_063378964.1">
    <property type="nucleotide sequence ID" value="NZ_AUXT01000207.1"/>
</dbReference>
<dbReference type="EMBL" id="AUXT01000207">
    <property type="protein sequence ID" value="KZN43551.1"/>
    <property type="molecule type" value="Genomic_DNA"/>
</dbReference>
<comment type="caution">
    <text evidence="1">The sequence shown here is derived from an EMBL/GenBank/DDBJ whole genome shotgun (WGS) entry which is preliminary data.</text>
</comment>
<dbReference type="AlphaFoldDB" id="A0A166YV09"/>
<proteinExistence type="predicted"/>
<gene>
    <name evidence="1" type="ORF">N482_19100</name>
</gene>
<evidence type="ECO:0000313" key="1">
    <source>
        <dbReference type="EMBL" id="KZN43551.1"/>
    </source>
</evidence>
<accession>A0A166YV09</accession>
<protein>
    <submittedName>
        <fullName evidence="1">Uncharacterized protein</fullName>
    </submittedName>
</protein>
<dbReference type="Proteomes" id="UP000076587">
    <property type="component" value="Unassembled WGS sequence"/>
</dbReference>
<sequence length="106" mass="12196">MLDSRLNKDALAHLEVMSQVTIYLRSLGFKTRSSKRFTLFGLFKRSNTLDSKLVADLMDAIHNTPAQVSKPLCSTEEYIKMYYRSFDLKHPNSISLEAIFKNYIGD</sequence>
<organism evidence="1 2">
    <name type="scientific">Pseudoalteromonas luteoviolacea NCIMB 1942</name>
    <dbReference type="NCBI Taxonomy" id="1365253"/>
    <lineage>
        <taxon>Bacteria</taxon>
        <taxon>Pseudomonadati</taxon>
        <taxon>Pseudomonadota</taxon>
        <taxon>Gammaproteobacteria</taxon>
        <taxon>Alteromonadales</taxon>
        <taxon>Pseudoalteromonadaceae</taxon>
        <taxon>Pseudoalteromonas</taxon>
    </lineage>
</organism>
<reference evidence="1 2" key="1">
    <citation type="submission" date="2013-07" db="EMBL/GenBank/DDBJ databases">
        <title>Comparative Genomic and Metabolomic Analysis of Twelve Strains of Pseudoalteromonas luteoviolacea.</title>
        <authorList>
            <person name="Vynne N.G."/>
            <person name="Mansson M."/>
            <person name="Gram L."/>
        </authorList>
    </citation>
    <scope>NUCLEOTIDE SEQUENCE [LARGE SCALE GENOMIC DNA]</scope>
    <source>
        <strain evidence="1 2">NCIMB 1942</strain>
    </source>
</reference>